<dbReference type="GO" id="GO:0005739">
    <property type="term" value="C:mitochondrion"/>
    <property type="evidence" value="ECO:0007669"/>
    <property type="project" value="TreeGrafter"/>
</dbReference>
<dbReference type="Gene3D" id="3.40.1080.10">
    <property type="entry name" value="Glutaconate Coenzyme A-transferase"/>
    <property type="match status" value="1"/>
</dbReference>
<evidence type="ECO:0000259" key="1">
    <source>
        <dbReference type="Pfam" id="PF02550"/>
    </source>
</evidence>
<dbReference type="GO" id="GO:0006083">
    <property type="term" value="P:acetate metabolic process"/>
    <property type="evidence" value="ECO:0007669"/>
    <property type="project" value="InterPro"/>
</dbReference>
<dbReference type="PANTHER" id="PTHR21432">
    <property type="entry name" value="ACETYL-COA HYDROLASE-RELATED"/>
    <property type="match status" value="1"/>
</dbReference>
<dbReference type="EMBL" id="OC932345">
    <property type="protein sequence ID" value="CAD7659488.1"/>
    <property type="molecule type" value="Genomic_DNA"/>
</dbReference>
<accession>A0A7R9MFW4</accession>
<dbReference type="Proteomes" id="UP000728032">
    <property type="component" value="Unassembled WGS sequence"/>
</dbReference>
<keyword evidence="3" id="KW-1185">Reference proteome</keyword>
<gene>
    <name evidence="2" type="ORF">ONB1V03_LOCUS16083</name>
</gene>
<feature type="non-terminal residue" evidence="2">
    <location>
        <position position="232"/>
    </location>
</feature>
<reference evidence="2" key="1">
    <citation type="submission" date="2020-11" db="EMBL/GenBank/DDBJ databases">
        <authorList>
            <person name="Tran Van P."/>
        </authorList>
    </citation>
    <scope>NUCLEOTIDE SEQUENCE</scope>
</reference>
<dbReference type="InterPro" id="IPR037171">
    <property type="entry name" value="NagB/RpiA_transferase-like"/>
</dbReference>
<dbReference type="AlphaFoldDB" id="A0A7R9MFW4"/>
<dbReference type="SUPFAM" id="SSF100950">
    <property type="entry name" value="NagB/RpiA/CoA transferase-like"/>
    <property type="match status" value="1"/>
</dbReference>
<dbReference type="InterPro" id="IPR046433">
    <property type="entry name" value="ActCoA_hydro"/>
</dbReference>
<dbReference type="EMBL" id="CAJPVJ010017520">
    <property type="protein sequence ID" value="CAG2176650.1"/>
    <property type="molecule type" value="Genomic_DNA"/>
</dbReference>
<dbReference type="Gene3D" id="3.30.750.70">
    <property type="entry name" value="4-hydroxybutyrate coenzyme like domains"/>
    <property type="match status" value="1"/>
</dbReference>
<dbReference type="OrthoDB" id="10250396at2759"/>
<evidence type="ECO:0000313" key="3">
    <source>
        <dbReference type="Proteomes" id="UP000728032"/>
    </source>
</evidence>
<name>A0A7R9MFW4_9ACAR</name>
<dbReference type="PANTHER" id="PTHR21432:SF20">
    <property type="entry name" value="ACETYL-COA HYDROLASE"/>
    <property type="match status" value="1"/>
</dbReference>
<dbReference type="GO" id="GO:0008775">
    <property type="term" value="F:acetate CoA-transferase activity"/>
    <property type="evidence" value="ECO:0007669"/>
    <property type="project" value="InterPro"/>
</dbReference>
<feature type="non-terminal residue" evidence="2">
    <location>
        <position position="1"/>
    </location>
</feature>
<feature type="domain" description="Acetyl-CoA hydrolase/transferase N-terminal" evidence="1">
    <location>
        <begin position="7"/>
        <end position="154"/>
    </location>
</feature>
<dbReference type="InterPro" id="IPR003702">
    <property type="entry name" value="ActCoA_hydro_N"/>
</dbReference>
<evidence type="ECO:0000313" key="2">
    <source>
        <dbReference type="EMBL" id="CAD7659488.1"/>
    </source>
</evidence>
<proteinExistence type="predicted"/>
<sequence>DHVFVHGAAATPRVLVPALAAHGKKANLKNVRVHHIHTEGAGEYNAPEFKDIFRSNSLFTGGNCREPINAGRADFTPIFLGDIPKLFYKGIIKPDVALLQVTPADKHGYHSLGTSVDCVRAAIQHTKYIIGQVNPRFPRTSGHAIVHESHFDALVEGELDIPEHKSKGLTDVEKTIGKLIAENLVEDGATMQMGIGAIPDAVLADCTQHKDLGVHSEMFSDGVVDLVNLGQH</sequence>
<organism evidence="2">
    <name type="scientific">Oppiella nova</name>
    <dbReference type="NCBI Taxonomy" id="334625"/>
    <lineage>
        <taxon>Eukaryota</taxon>
        <taxon>Metazoa</taxon>
        <taxon>Ecdysozoa</taxon>
        <taxon>Arthropoda</taxon>
        <taxon>Chelicerata</taxon>
        <taxon>Arachnida</taxon>
        <taxon>Acari</taxon>
        <taxon>Acariformes</taxon>
        <taxon>Sarcoptiformes</taxon>
        <taxon>Oribatida</taxon>
        <taxon>Brachypylina</taxon>
        <taxon>Oppioidea</taxon>
        <taxon>Oppiidae</taxon>
        <taxon>Oppiella</taxon>
    </lineage>
</organism>
<protein>
    <recommendedName>
        <fullName evidence="1">Acetyl-CoA hydrolase/transferase N-terminal domain-containing protein</fullName>
    </recommendedName>
</protein>
<dbReference type="Pfam" id="PF02550">
    <property type="entry name" value="AcetylCoA_hydro"/>
    <property type="match status" value="1"/>
</dbReference>